<reference evidence="3" key="4">
    <citation type="submission" date="2025-09" db="UniProtKB">
        <authorList>
            <consortium name="Ensembl"/>
        </authorList>
    </citation>
    <scope>IDENTIFICATION</scope>
</reference>
<dbReference type="InterPro" id="IPR018378">
    <property type="entry name" value="C-type_lectin_CS"/>
</dbReference>
<protein>
    <recommendedName>
        <fullName evidence="2">C-type lectin domain-containing protein</fullName>
    </recommendedName>
</protein>
<dbReference type="Ensembl" id="ENSCINT00000006924.3">
    <property type="protein sequence ID" value="ENSCINP00000006924.3"/>
    <property type="gene ID" value="ENSCING00000003379.3"/>
</dbReference>
<reference evidence="3" key="2">
    <citation type="journal article" date="2008" name="Genome Biol.">
        <title>Improved genome assembly and evidence-based global gene model set for the chordate Ciona intestinalis: new insight into intron and operon populations.</title>
        <authorList>
            <person name="Satou Y."/>
            <person name="Mineta K."/>
            <person name="Ogasawara M."/>
            <person name="Sasakura Y."/>
            <person name="Shoguchi E."/>
            <person name="Ueno K."/>
            <person name="Yamada L."/>
            <person name="Matsumoto J."/>
            <person name="Wasserscheid J."/>
            <person name="Dewar K."/>
            <person name="Wiley G.B."/>
            <person name="Macmil S.L."/>
            <person name="Roe B.A."/>
            <person name="Zeller R.W."/>
            <person name="Hastings K.E."/>
            <person name="Lemaire P."/>
            <person name="Lindquist E."/>
            <person name="Endo T."/>
            <person name="Hotta K."/>
            <person name="Inaba K."/>
        </authorList>
    </citation>
    <scope>NUCLEOTIDE SEQUENCE [LARGE SCALE GENOMIC DNA]</scope>
    <source>
        <strain evidence="3">wild type</strain>
    </source>
</reference>
<dbReference type="SUPFAM" id="SSF56436">
    <property type="entry name" value="C-type lectin-like"/>
    <property type="match status" value="2"/>
</dbReference>
<keyword evidence="4" id="KW-1185">Reference proteome</keyword>
<dbReference type="Pfam" id="PF00059">
    <property type="entry name" value="Lectin_C"/>
    <property type="match status" value="2"/>
</dbReference>
<sequence length="203" mass="22474">MLPSVNGNLWLGLSGGNALTYLWNDQSEVTYTNWDIGEPNAYYGDDACVEMKSGSGNGKWGDTSCYSYKAYACTTRRQPSLSDPTQPSSELCIDGYIPWGNGICYQIVDQLSTRSLASATCQAQGDSYIMSIADSYENDFYKSLFWRNLQSGNNLWLGLTFTSKVVVDDEGTSDIVTTFKWDDGWPVEFTNWAKNEPNSAALG</sequence>
<dbReference type="PROSITE" id="PS00615">
    <property type="entry name" value="C_TYPE_LECTIN_1"/>
    <property type="match status" value="1"/>
</dbReference>
<reference evidence="3" key="3">
    <citation type="submission" date="2025-08" db="UniProtKB">
        <authorList>
            <consortium name="Ensembl"/>
        </authorList>
    </citation>
    <scope>IDENTIFICATION</scope>
</reference>
<dbReference type="AlphaFoldDB" id="F7A6W5"/>
<feature type="domain" description="C-type lectin" evidence="2">
    <location>
        <begin position="1"/>
        <end position="74"/>
    </location>
</feature>
<dbReference type="InterPro" id="IPR016187">
    <property type="entry name" value="CTDL_fold"/>
</dbReference>
<dbReference type="PROSITE" id="PS50041">
    <property type="entry name" value="C_TYPE_LECTIN_2"/>
    <property type="match status" value="2"/>
</dbReference>
<name>F7A6W5_CIOIN</name>
<reference evidence="4" key="1">
    <citation type="journal article" date="2002" name="Science">
        <title>The draft genome of Ciona intestinalis: insights into chordate and vertebrate origins.</title>
        <authorList>
            <person name="Dehal P."/>
            <person name="Satou Y."/>
            <person name="Campbell R.K."/>
            <person name="Chapman J."/>
            <person name="Degnan B."/>
            <person name="De Tomaso A."/>
            <person name="Davidson B."/>
            <person name="Di Gregorio A."/>
            <person name="Gelpke M."/>
            <person name="Goodstein D.M."/>
            <person name="Harafuji N."/>
            <person name="Hastings K.E."/>
            <person name="Ho I."/>
            <person name="Hotta K."/>
            <person name="Huang W."/>
            <person name="Kawashima T."/>
            <person name="Lemaire P."/>
            <person name="Martinez D."/>
            <person name="Meinertzhagen I.A."/>
            <person name="Necula S."/>
            <person name="Nonaka M."/>
            <person name="Putnam N."/>
            <person name="Rash S."/>
            <person name="Saiga H."/>
            <person name="Satake M."/>
            <person name="Terry A."/>
            <person name="Yamada L."/>
            <person name="Wang H.G."/>
            <person name="Awazu S."/>
            <person name="Azumi K."/>
            <person name="Boore J."/>
            <person name="Branno M."/>
            <person name="Chin-Bow S."/>
            <person name="DeSantis R."/>
            <person name="Doyle S."/>
            <person name="Francino P."/>
            <person name="Keys D.N."/>
            <person name="Haga S."/>
            <person name="Hayashi H."/>
            <person name="Hino K."/>
            <person name="Imai K.S."/>
            <person name="Inaba K."/>
            <person name="Kano S."/>
            <person name="Kobayashi K."/>
            <person name="Kobayashi M."/>
            <person name="Lee B.I."/>
            <person name="Makabe K.W."/>
            <person name="Manohar C."/>
            <person name="Matassi G."/>
            <person name="Medina M."/>
            <person name="Mochizuki Y."/>
            <person name="Mount S."/>
            <person name="Morishita T."/>
            <person name="Miura S."/>
            <person name="Nakayama A."/>
            <person name="Nishizaka S."/>
            <person name="Nomoto H."/>
            <person name="Ohta F."/>
            <person name="Oishi K."/>
            <person name="Rigoutsos I."/>
            <person name="Sano M."/>
            <person name="Sasaki A."/>
            <person name="Sasakura Y."/>
            <person name="Shoguchi E."/>
            <person name="Shin-i T."/>
            <person name="Spagnuolo A."/>
            <person name="Stainier D."/>
            <person name="Suzuki M.M."/>
            <person name="Tassy O."/>
            <person name="Takatori N."/>
            <person name="Tokuoka M."/>
            <person name="Yagi K."/>
            <person name="Yoshizaki F."/>
            <person name="Wada S."/>
            <person name="Zhang C."/>
            <person name="Hyatt P.D."/>
            <person name="Larimer F."/>
            <person name="Detter C."/>
            <person name="Doggett N."/>
            <person name="Glavina T."/>
            <person name="Hawkins T."/>
            <person name="Richardson P."/>
            <person name="Lucas S."/>
            <person name="Kohara Y."/>
            <person name="Levine M."/>
            <person name="Satoh N."/>
            <person name="Rokhsar D.S."/>
        </authorList>
    </citation>
    <scope>NUCLEOTIDE SEQUENCE [LARGE SCALE GENOMIC DNA]</scope>
</reference>
<dbReference type="SMART" id="SM00034">
    <property type="entry name" value="CLECT"/>
    <property type="match status" value="1"/>
</dbReference>
<evidence type="ECO:0000313" key="3">
    <source>
        <dbReference type="Ensembl" id="ENSCINP00000006924.3"/>
    </source>
</evidence>
<dbReference type="GeneTree" id="ENSGT01150000286973"/>
<accession>F7A6W5</accession>
<dbReference type="Gene3D" id="3.10.100.10">
    <property type="entry name" value="Mannose-Binding Protein A, subunit A"/>
    <property type="match status" value="2"/>
</dbReference>
<organism evidence="3 4">
    <name type="scientific">Ciona intestinalis</name>
    <name type="common">Transparent sea squirt</name>
    <name type="synonym">Ascidia intestinalis</name>
    <dbReference type="NCBI Taxonomy" id="7719"/>
    <lineage>
        <taxon>Eukaryota</taxon>
        <taxon>Metazoa</taxon>
        <taxon>Chordata</taxon>
        <taxon>Tunicata</taxon>
        <taxon>Ascidiacea</taxon>
        <taxon>Phlebobranchia</taxon>
        <taxon>Cionidae</taxon>
        <taxon>Ciona</taxon>
    </lineage>
</organism>
<feature type="domain" description="C-type lectin" evidence="2">
    <location>
        <begin position="100"/>
        <end position="203"/>
    </location>
</feature>
<dbReference type="InterPro" id="IPR050111">
    <property type="entry name" value="C-type_lectin/snaclec_domain"/>
</dbReference>
<evidence type="ECO:0000313" key="4">
    <source>
        <dbReference type="Proteomes" id="UP000008144"/>
    </source>
</evidence>
<dbReference type="PANTHER" id="PTHR22803">
    <property type="entry name" value="MANNOSE, PHOSPHOLIPASE, LECTIN RECEPTOR RELATED"/>
    <property type="match status" value="1"/>
</dbReference>
<dbReference type="STRING" id="7719.ENSCINP00000006924"/>
<keyword evidence="1" id="KW-1015">Disulfide bond</keyword>
<dbReference type="InParanoid" id="F7A6W5"/>
<dbReference type="CDD" id="cd00037">
    <property type="entry name" value="CLECT"/>
    <property type="match status" value="1"/>
</dbReference>
<evidence type="ECO:0000259" key="2">
    <source>
        <dbReference type="PROSITE" id="PS50041"/>
    </source>
</evidence>
<dbReference type="InterPro" id="IPR001304">
    <property type="entry name" value="C-type_lectin-like"/>
</dbReference>
<dbReference type="Proteomes" id="UP000008144">
    <property type="component" value="Chromosome 9"/>
</dbReference>
<proteinExistence type="predicted"/>
<dbReference type="HOGENOM" id="CLU_1351584_0_0_1"/>
<dbReference type="EMBL" id="EAAA01002897">
    <property type="status" value="NOT_ANNOTATED_CDS"/>
    <property type="molecule type" value="Genomic_DNA"/>
</dbReference>
<evidence type="ECO:0000256" key="1">
    <source>
        <dbReference type="ARBA" id="ARBA00023157"/>
    </source>
</evidence>
<dbReference type="InterPro" id="IPR016186">
    <property type="entry name" value="C-type_lectin-like/link_sf"/>
</dbReference>